<name>A0A8H2X278_9AGAM</name>
<keyword evidence="2" id="KW-1133">Transmembrane helix</keyword>
<sequence length="426" mass="46992">MAEQCVSCELELNNDIMGIGVRAALYSQIILAWIMSLIYPNTFVKNSRSAYMTATALLVASLIEWKTQTLSLLDALVVSLMSSMMTIFIVVSGTSREKVQPAPGQPSRTTSTNPSTTPIETDTPPDSTQPSSTPPPVQQHNTSQYPGTTSTSTQFTGSPVAIPQPAHIPPSSVQLQTTEQQATAQASDPAKPGYKPRRSNTQWFIRFCFVNIWGGWCFNLWNDPAHFGLDGLKANCTTNSDITVWVFGVEVKAIAPGIRIAALVLVSVLYFIATCSLFFTLEDILDPAFRMFRLIGGLLAAISPQAGSTTTTHRSLHEDPAINSIRYLLHISAFGTLIYLIVSTEMTVRNNDKEREMMEWSYGQVIALILLLQQFMDICSTYIEGREERQAKKEKAEREAQVDPEQQESISMNAFPSTPNAAHVKQ</sequence>
<dbReference type="OrthoDB" id="338614at2759"/>
<feature type="transmembrane region" description="Helical" evidence="2">
    <location>
        <begin position="19"/>
        <end position="38"/>
    </location>
</feature>
<feature type="transmembrane region" description="Helical" evidence="2">
    <location>
        <begin position="72"/>
        <end position="91"/>
    </location>
</feature>
<feature type="compositionally biased region" description="Low complexity" evidence="1">
    <location>
        <begin position="174"/>
        <end position="186"/>
    </location>
</feature>
<protein>
    <recommendedName>
        <fullName evidence="5">Transmembrane protein</fullName>
    </recommendedName>
</protein>
<feature type="transmembrane region" description="Helical" evidence="2">
    <location>
        <begin position="324"/>
        <end position="342"/>
    </location>
</feature>
<feature type="compositionally biased region" description="Basic and acidic residues" evidence="1">
    <location>
        <begin position="390"/>
        <end position="401"/>
    </location>
</feature>
<evidence type="ECO:0008006" key="5">
    <source>
        <dbReference type="Google" id="ProtNLM"/>
    </source>
</evidence>
<gene>
    <name evidence="3" type="ORF">RDB_LOCUS2499</name>
</gene>
<reference evidence="3" key="1">
    <citation type="submission" date="2021-01" db="EMBL/GenBank/DDBJ databases">
        <authorList>
            <person name="Kaushik A."/>
        </authorList>
    </citation>
    <scope>NUCLEOTIDE SEQUENCE</scope>
    <source>
        <strain evidence="3">AG4-RS23</strain>
    </source>
</reference>
<feature type="region of interest" description="Disordered" evidence="1">
    <location>
        <begin position="96"/>
        <end position="196"/>
    </location>
</feature>
<feature type="compositionally biased region" description="Low complexity" evidence="1">
    <location>
        <begin position="147"/>
        <end position="158"/>
    </location>
</feature>
<accession>A0A8H2X278</accession>
<dbReference type="Proteomes" id="UP000663861">
    <property type="component" value="Unassembled WGS sequence"/>
</dbReference>
<keyword evidence="2" id="KW-0472">Membrane</keyword>
<feature type="compositionally biased region" description="Low complexity" evidence="1">
    <location>
        <begin position="106"/>
        <end position="131"/>
    </location>
</feature>
<feature type="transmembrane region" description="Helical" evidence="2">
    <location>
        <begin position="260"/>
        <end position="281"/>
    </location>
</feature>
<feature type="compositionally biased region" description="Polar residues" evidence="1">
    <location>
        <begin position="407"/>
        <end position="420"/>
    </location>
</feature>
<evidence type="ECO:0000313" key="4">
    <source>
        <dbReference type="Proteomes" id="UP000663861"/>
    </source>
</evidence>
<proteinExistence type="predicted"/>
<feature type="transmembrane region" description="Helical" evidence="2">
    <location>
        <begin position="203"/>
        <end position="221"/>
    </location>
</feature>
<keyword evidence="2" id="KW-0812">Transmembrane</keyword>
<feature type="region of interest" description="Disordered" evidence="1">
    <location>
        <begin position="390"/>
        <end position="426"/>
    </location>
</feature>
<evidence type="ECO:0000256" key="2">
    <source>
        <dbReference type="SAM" id="Phobius"/>
    </source>
</evidence>
<organism evidence="3 4">
    <name type="scientific">Rhizoctonia solani</name>
    <dbReference type="NCBI Taxonomy" id="456999"/>
    <lineage>
        <taxon>Eukaryota</taxon>
        <taxon>Fungi</taxon>
        <taxon>Dikarya</taxon>
        <taxon>Basidiomycota</taxon>
        <taxon>Agaricomycotina</taxon>
        <taxon>Agaricomycetes</taxon>
        <taxon>Cantharellales</taxon>
        <taxon>Ceratobasidiaceae</taxon>
        <taxon>Rhizoctonia</taxon>
    </lineage>
</organism>
<dbReference type="EMBL" id="CAJMWY010000038">
    <property type="protein sequence ID" value="CAE6411541.1"/>
    <property type="molecule type" value="Genomic_DNA"/>
</dbReference>
<comment type="caution">
    <text evidence="3">The sequence shown here is derived from an EMBL/GenBank/DDBJ whole genome shotgun (WGS) entry which is preliminary data.</text>
</comment>
<dbReference type="AlphaFoldDB" id="A0A8H2X278"/>
<evidence type="ECO:0000256" key="1">
    <source>
        <dbReference type="SAM" id="MobiDB-lite"/>
    </source>
</evidence>
<evidence type="ECO:0000313" key="3">
    <source>
        <dbReference type="EMBL" id="CAE6411541.1"/>
    </source>
</evidence>